<comment type="pathway">
    <text evidence="10">Sulfur metabolism; glutathione biosynthesis; glutathione from L-cysteine and L-glutamate: step 2/2.</text>
</comment>
<dbReference type="SUPFAM" id="SSF56059">
    <property type="entry name" value="Glutathione synthetase ATP-binding domain-like"/>
    <property type="match status" value="1"/>
</dbReference>
<evidence type="ECO:0000256" key="5">
    <source>
        <dbReference type="ARBA" id="ARBA00022723"/>
    </source>
</evidence>
<comment type="cofactor">
    <cofactor evidence="2">
        <name>Mg(2+)</name>
        <dbReference type="ChEBI" id="CHEBI:18420"/>
    </cofactor>
</comment>
<dbReference type="NCBIfam" id="NF003573">
    <property type="entry name" value="PRK05246.1"/>
    <property type="match status" value="1"/>
</dbReference>
<reference evidence="12 13" key="1">
    <citation type="submission" date="2018-01" db="EMBL/GenBank/DDBJ databases">
        <title>Draft Genome Sequence of Komagataeibacter maltaceti LMG 1529, a Vinegar Producing Acetic Acid Bacterium Isolated from Malt Vinegar Brewery Acetifiers.</title>
        <authorList>
            <person name="Zhang Q."/>
            <person name="Hollensteiner J."/>
            <person name="Poehlein A."/>
            <person name="Daniel R."/>
        </authorList>
    </citation>
    <scope>NUCLEOTIDE SEQUENCE [LARGE SCALE GENOMIC DNA]</scope>
    <source>
        <strain evidence="12 13">LMG 1529</strain>
    </source>
</reference>
<dbReference type="Gene3D" id="3.30.470.20">
    <property type="entry name" value="ATP-grasp fold, B domain"/>
    <property type="match status" value="1"/>
</dbReference>
<comment type="catalytic activity">
    <reaction evidence="10">
        <text>gamma-L-glutamyl-L-cysteine + glycine + ATP = glutathione + ADP + phosphate + H(+)</text>
        <dbReference type="Rhea" id="RHEA:13557"/>
        <dbReference type="ChEBI" id="CHEBI:15378"/>
        <dbReference type="ChEBI" id="CHEBI:30616"/>
        <dbReference type="ChEBI" id="CHEBI:43474"/>
        <dbReference type="ChEBI" id="CHEBI:57305"/>
        <dbReference type="ChEBI" id="CHEBI:57925"/>
        <dbReference type="ChEBI" id="CHEBI:58173"/>
        <dbReference type="ChEBI" id="CHEBI:456216"/>
        <dbReference type="EC" id="6.3.2.3"/>
    </reaction>
</comment>
<dbReference type="InterPro" id="IPR013815">
    <property type="entry name" value="ATP_grasp_subdomain_1"/>
</dbReference>
<dbReference type="GO" id="GO:0004363">
    <property type="term" value="F:glutathione synthase activity"/>
    <property type="evidence" value="ECO:0007669"/>
    <property type="project" value="UniProtKB-UniRule"/>
</dbReference>
<feature type="domain" description="ATP-grasp" evidence="11">
    <location>
        <begin position="141"/>
        <end position="325"/>
    </location>
</feature>
<dbReference type="InterPro" id="IPR011761">
    <property type="entry name" value="ATP-grasp"/>
</dbReference>
<evidence type="ECO:0000256" key="9">
    <source>
        <dbReference type="ARBA" id="ARBA00023211"/>
    </source>
</evidence>
<dbReference type="Pfam" id="PF02955">
    <property type="entry name" value="GSH-S_ATP"/>
    <property type="match status" value="1"/>
</dbReference>
<dbReference type="AlphaFoldDB" id="A0A2S3W161"/>
<evidence type="ECO:0000256" key="3">
    <source>
        <dbReference type="ARBA" id="ARBA00022598"/>
    </source>
</evidence>
<proteinExistence type="inferred from homology"/>
<evidence type="ECO:0000256" key="1">
    <source>
        <dbReference type="ARBA" id="ARBA00001936"/>
    </source>
</evidence>
<keyword evidence="9" id="KW-0464">Manganese</keyword>
<evidence type="ECO:0000256" key="8">
    <source>
        <dbReference type="ARBA" id="ARBA00022842"/>
    </source>
</evidence>
<dbReference type="SUPFAM" id="SSF52440">
    <property type="entry name" value="PreATP-grasp domain"/>
    <property type="match status" value="1"/>
</dbReference>
<dbReference type="EC" id="6.3.2.3" evidence="10"/>
<evidence type="ECO:0000259" key="11">
    <source>
        <dbReference type="PROSITE" id="PS50975"/>
    </source>
</evidence>
<dbReference type="InterPro" id="IPR004218">
    <property type="entry name" value="GSHS_ATP-bd"/>
</dbReference>
<dbReference type="RefSeq" id="WP_110095375.1">
    <property type="nucleotide sequence ID" value="NZ_NKUE01000001.1"/>
</dbReference>
<comment type="caution">
    <text evidence="12">The sequence shown here is derived from an EMBL/GenBank/DDBJ whole genome shotgun (WGS) entry which is preliminary data.</text>
</comment>
<protein>
    <recommendedName>
        <fullName evidence="10">Glutathione synthetase</fullName>
        <ecNumber evidence="10">6.3.2.3</ecNumber>
    </recommendedName>
    <alternativeName>
        <fullName evidence="10">GSH synthetase</fullName>
        <shortName evidence="10">GSH-S</shortName>
        <shortName evidence="10">GSHase</shortName>
    </alternativeName>
    <alternativeName>
        <fullName evidence="10">Glutathione synthase</fullName>
    </alternativeName>
</protein>
<keyword evidence="8" id="KW-0460">Magnesium</keyword>
<dbReference type="Pfam" id="PF02951">
    <property type="entry name" value="GSH-S_N"/>
    <property type="match status" value="1"/>
</dbReference>
<organism evidence="12 13">
    <name type="scientific">Novacetimonas maltaceti</name>
    <dbReference type="NCBI Taxonomy" id="1203393"/>
    <lineage>
        <taxon>Bacteria</taxon>
        <taxon>Pseudomonadati</taxon>
        <taxon>Pseudomonadota</taxon>
        <taxon>Alphaproteobacteria</taxon>
        <taxon>Acetobacterales</taxon>
        <taxon>Acetobacteraceae</taxon>
        <taxon>Novacetimonas</taxon>
    </lineage>
</organism>
<comment type="similarity">
    <text evidence="10">Belongs to the prokaryotic GSH synthase family.</text>
</comment>
<evidence type="ECO:0000256" key="10">
    <source>
        <dbReference type="HAMAP-Rule" id="MF_00162"/>
    </source>
</evidence>
<dbReference type="OrthoDB" id="9785415at2"/>
<dbReference type="HAMAP" id="MF_00162">
    <property type="entry name" value="GSH_S"/>
    <property type="match status" value="1"/>
</dbReference>
<accession>A0A2S3W161</accession>
<evidence type="ECO:0000256" key="6">
    <source>
        <dbReference type="ARBA" id="ARBA00022741"/>
    </source>
</evidence>
<keyword evidence="6 10" id="KW-0547">Nucleotide-binding</keyword>
<dbReference type="Proteomes" id="UP000237344">
    <property type="component" value="Unassembled WGS sequence"/>
</dbReference>
<name>A0A2S3W161_9PROT</name>
<dbReference type="GO" id="GO:0005524">
    <property type="term" value="F:ATP binding"/>
    <property type="evidence" value="ECO:0007669"/>
    <property type="project" value="UniProtKB-UniRule"/>
</dbReference>
<dbReference type="UniPathway" id="UPA00142">
    <property type="reaction ID" value="UER00210"/>
</dbReference>
<dbReference type="InterPro" id="IPR006284">
    <property type="entry name" value="Glut_synth_pro"/>
</dbReference>
<dbReference type="PROSITE" id="PS50975">
    <property type="entry name" value="ATP_GRASP"/>
    <property type="match status" value="1"/>
</dbReference>
<dbReference type="Gene3D" id="3.30.1490.20">
    <property type="entry name" value="ATP-grasp fold, A domain"/>
    <property type="match status" value="1"/>
</dbReference>
<dbReference type="InterPro" id="IPR016185">
    <property type="entry name" value="PreATP-grasp_dom_sf"/>
</dbReference>
<evidence type="ECO:0000313" key="12">
    <source>
        <dbReference type="EMBL" id="POF62587.1"/>
    </source>
</evidence>
<dbReference type="PANTHER" id="PTHR21621:SF4">
    <property type="entry name" value="GLUTATHIONE SYNTHETASE"/>
    <property type="match status" value="1"/>
</dbReference>
<keyword evidence="13" id="KW-1185">Reference proteome</keyword>
<keyword evidence="4 10" id="KW-0317">Glutathione biosynthesis</keyword>
<dbReference type="GO" id="GO:0005737">
    <property type="term" value="C:cytoplasm"/>
    <property type="evidence" value="ECO:0007669"/>
    <property type="project" value="TreeGrafter"/>
</dbReference>
<evidence type="ECO:0000256" key="4">
    <source>
        <dbReference type="ARBA" id="ARBA00022684"/>
    </source>
</evidence>
<dbReference type="NCBIfam" id="TIGR01380">
    <property type="entry name" value="glut_syn"/>
    <property type="match status" value="1"/>
</dbReference>
<dbReference type="Gene3D" id="3.40.50.20">
    <property type="match status" value="1"/>
</dbReference>
<dbReference type="GO" id="GO:0046872">
    <property type="term" value="F:metal ion binding"/>
    <property type="evidence" value="ECO:0007669"/>
    <property type="project" value="UniProtKB-KW"/>
</dbReference>
<evidence type="ECO:0000256" key="2">
    <source>
        <dbReference type="ARBA" id="ARBA00001946"/>
    </source>
</evidence>
<comment type="cofactor">
    <cofactor evidence="1">
        <name>Mn(2+)</name>
        <dbReference type="ChEBI" id="CHEBI:29035"/>
    </cofactor>
</comment>
<keyword evidence="7 10" id="KW-0067">ATP-binding</keyword>
<dbReference type="InterPro" id="IPR004215">
    <property type="entry name" value="GSHS_N"/>
</dbReference>
<dbReference type="PANTHER" id="PTHR21621">
    <property type="entry name" value="RIBOSOMAL PROTEIN S6 MODIFICATION PROTEIN"/>
    <property type="match status" value="1"/>
</dbReference>
<evidence type="ECO:0000256" key="7">
    <source>
        <dbReference type="ARBA" id="ARBA00022840"/>
    </source>
</evidence>
<dbReference type="EMBL" id="POTC01000021">
    <property type="protein sequence ID" value="POF62587.1"/>
    <property type="molecule type" value="Genomic_DNA"/>
</dbReference>
<evidence type="ECO:0000313" key="13">
    <source>
        <dbReference type="Proteomes" id="UP000237344"/>
    </source>
</evidence>
<sequence>MSRPLKIAVQMDPLGAIDINGDSTFALMLEAQARGYELYVYQVETMTLSEGRISPEGTRLERLVARARRVQVQRVAGAHATWGEEHVLDLGSMDVILMRQDPPFDMAYITATHMLEHVHGVGPGRALVVNDPASVRNAPEKLLVTHYPDLMPPTLVTWDVRAIRDFRARWRDIIVKPLFGNGGAGVFRIREDDPNLNSLLEMHFARSREPLMIQRYEPAVRQGDKRIILADGQPIGAIDRVPAEGEARSNMHVGGRAVKATLSARDHEICATIGPLLREQGLIFVGIDVIGDWLTEINVTSPTGLQEIDRFDGVNTASMLWDCIIASLGHGRG</sequence>
<keyword evidence="5" id="KW-0479">Metal-binding</keyword>
<gene>
    <name evidence="10 12" type="primary">gshB</name>
    <name evidence="12" type="ORF">KMAL_17960</name>
</gene>
<keyword evidence="3 10" id="KW-0436">Ligase</keyword>